<keyword evidence="4" id="KW-1133">Transmembrane helix</keyword>
<evidence type="ECO:0000259" key="8">
    <source>
        <dbReference type="SMART" id="SM00244"/>
    </source>
</evidence>
<dbReference type="EMBL" id="JAHCDA010000004">
    <property type="protein sequence ID" value="MBS7813063.1"/>
    <property type="molecule type" value="Genomic_DNA"/>
</dbReference>
<dbReference type="Proteomes" id="UP000766336">
    <property type="component" value="Unassembled WGS sequence"/>
</dbReference>
<evidence type="ECO:0000313" key="9">
    <source>
        <dbReference type="EMBL" id="MBS7813063.1"/>
    </source>
</evidence>
<proteinExistence type="inferred from homology"/>
<dbReference type="GO" id="GO:0008233">
    <property type="term" value="F:peptidase activity"/>
    <property type="evidence" value="ECO:0007669"/>
    <property type="project" value="UniProtKB-KW"/>
</dbReference>
<dbReference type="Pfam" id="PF01145">
    <property type="entry name" value="Band_7"/>
    <property type="match status" value="1"/>
</dbReference>
<protein>
    <recommendedName>
        <fullName evidence="6">Protein HflC</fullName>
    </recommendedName>
</protein>
<dbReference type="SUPFAM" id="SSF117892">
    <property type="entry name" value="Band 7/SPFH domain"/>
    <property type="match status" value="1"/>
</dbReference>
<feature type="region of interest" description="Disordered" evidence="7">
    <location>
        <begin position="292"/>
        <end position="326"/>
    </location>
</feature>
<dbReference type="PIRSF" id="PIRSF005651">
    <property type="entry name" value="HflC"/>
    <property type="match status" value="1"/>
</dbReference>
<gene>
    <name evidence="9" type="primary">hflC</name>
    <name evidence="9" type="ORF">KHU32_19110</name>
</gene>
<evidence type="ECO:0000256" key="3">
    <source>
        <dbReference type="ARBA" id="ARBA00022692"/>
    </source>
</evidence>
<accession>A0ABS5QKF8</accession>
<organism evidence="9 10">
    <name type="scientific">Roseococcus pinisoli</name>
    <dbReference type="NCBI Taxonomy" id="2835040"/>
    <lineage>
        <taxon>Bacteria</taxon>
        <taxon>Pseudomonadati</taxon>
        <taxon>Pseudomonadota</taxon>
        <taxon>Alphaproteobacteria</taxon>
        <taxon>Acetobacterales</taxon>
        <taxon>Roseomonadaceae</taxon>
        <taxon>Roseococcus</taxon>
    </lineage>
</organism>
<comment type="function">
    <text evidence="6">HflC and HflK could regulate a protease.</text>
</comment>
<dbReference type="RefSeq" id="WP_213671765.1">
    <property type="nucleotide sequence ID" value="NZ_JAHCDA010000004.1"/>
</dbReference>
<dbReference type="InterPro" id="IPR036013">
    <property type="entry name" value="Band_7/SPFH_dom_sf"/>
</dbReference>
<evidence type="ECO:0000256" key="6">
    <source>
        <dbReference type="PIRNR" id="PIRNR005651"/>
    </source>
</evidence>
<evidence type="ECO:0000256" key="2">
    <source>
        <dbReference type="ARBA" id="ARBA00007862"/>
    </source>
</evidence>
<comment type="caution">
    <text evidence="9">The sequence shown here is derived from an EMBL/GenBank/DDBJ whole genome shotgun (WGS) entry which is preliminary data.</text>
</comment>
<keyword evidence="9" id="KW-0378">Hydrolase</keyword>
<evidence type="ECO:0000256" key="4">
    <source>
        <dbReference type="ARBA" id="ARBA00022989"/>
    </source>
</evidence>
<evidence type="ECO:0000256" key="1">
    <source>
        <dbReference type="ARBA" id="ARBA00004167"/>
    </source>
</evidence>
<feature type="domain" description="Band 7" evidence="8">
    <location>
        <begin position="20"/>
        <end position="183"/>
    </location>
</feature>
<dbReference type="NCBIfam" id="TIGR01932">
    <property type="entry name" value="hflC"/>
    <property type="match status" value="1"/>
</dbReference>
<dbReference type="CDD" id="cd03405">
    <property type="entry name" value="SPFH_HflC"/>
    <property type="match status" value="1"/>
</dbReference>
<dbReference type="InterPro" id="IPR010200">
    <property type="entry name" value="HflC"/>
</dbReference>
<dbReference type="InterPro" id="IPR001107">
    <property type="entry name" value="Band_7"/>
</dbReference>
<name>A0ABS5QKF8_9PROT</name>
<evidence type="ECO:0000256" key="7">
    <source>
        <dbReference type="SAM" id="MobiDB-lite"/>
    </source>
</evidence>
<comment type="subcellular location">
    <subcellularLocation>
        <location evidence="1">Membrane</location>
        <topology evidence="1">Single-pass membrane protein</topology>
    </subcellularLocation>
</comment>
<feature type="compositionally biased region" description="Pro residues" evidence="7">
    <location>
        <begin position="303"/>
        <end position="326"/>
    </location>
</feature>
<evidence type="ECO:0000313" key="10">
    <source>
        <dbReference type="Proteomes" id="UP000766336"/>
    </source>
</evidence>
<sequence length="326" mass="36084">MNRLTIFGAVIVALLFLAASSFFTVHQTQQVLITQFGQPIRVIDKPGLHVKVPIIQSIIGFDRRLLDFSTAGEEVILGDQRRLIVDSFTRYVITNPLLFFQTVGAAEAGIRGRLNSIVTSSLRRVLASETLIAVLSAERGRIMGEIRNQVNEEGQRFGIEIVDVRIRRADLPEENTQAILSRMQSERERIAREARAEGFEVAARIRAQAERDRTVLLAEAEANAAILRGTGEQEAIRVFAEAFQRDPEFFQFWRTMQAYREVFSTGESRMVLTPESDFFRYFRDMPARTAAPNPAAAIQAAPTPAPAAPAAQPPAPAAVPAPAPAN</sequence>
<reference evidence="9 10" key="1">
    <citation type="submission" date="2021-05" db="EMBL/GenBank/DDBJ databases">
        <title>Roseococcus sp. XZZS9, whole genome shotgun sequencing project.</title>
        <authorList>
            <person name="Zhao G."/>
            <person name="Shen L."/>
        </authorList>
    </citation>
    <scope>NUCLEOTIDE SEQUENCE [LARGE SCALE GENOMIC DNA]</scope>
    <source>
        <strain evidence="9 10">XZZS9</strain>
    </source>
</reference>
<keyword evidence="3" id="KW-0812">Transmembrane</keyword>
<dbReference type="GO" id="GO:0006508">
    <property type="term" value="P:proteolysis"/>
    <property type="evidence" value="ECO:0007669"/>
    <property type="project" value="UniProtKB-KW"/>
</dbReference>
<evidence type="ECO:0000256" key="5">
    <source>
        <dbReference type="ARBA" id="ARBA00023136"/>
    </source>
</evidence>
<feature type="compositionally biased region" description="Low complexity" evidence="7">
    <location>
        <begin position="292"/>
        <end position="302"/>
    </location>
</feature>
<dbReference type="Gene3D" id="3.30.479.30">
    <property type="entry name" value="Band 7 domain"/>
    <property type="match status" value="1"/>
</dbReference>
<keyword evidence="9" id="KW-0645">Protease</keyword>
<dbReference type="SMART" id="SM00244">
    <property type="entry name" value="PHB"/>
    <property type="match status" value="1"/>
</dbReference>
<keyword evidence="10" id="KW-1185">Reference proteome</keyword>
<comment type="similarity">
    <text evidence="2 6">Belongs to the band 7/mec-2 family. HflC subfamily.</text>
</comment>
<dbReference type="PANTHER" id="PTHR42911">
    <property type="entry name" value="MODULATOR OF FTSH PROTEASE HFLC"/>
    <property type="match status" value="1"/>
</dbReference>
<keyword evidence="5" id="KW-0472">Membrane</keyword>
<dbReference type="PANTHER" id="PTHR42911:SF1">
    <property type="entry name" value="MODULATOR OF FTSH PROTEASE HFLC"/>
    <property type="match status" value="1"/>
</dbReference>